<dbReference type="Proteomes" id="UP000198999">
    <property type="component" value="Unassembled WGS sequence"/>
</dbReference>
<organism evidence="2 3">
    <name type="scientific">Hyunsoonleella jejuensis</name>
    <dbReference type="NCBI Taxonomy" id="419940"/>
    <lineage>
        <taxon>Bacteria</taxon>
        <taxon>Pseudomonadati</taxon>
        <taxon>Bacteroidota</taxon>
        <taxon>Flavobacteriia</taxon>
        <taxon>Flavobacteriales</taxon>
        <taxon>Flavobacteriaceae</taxon>
    </lineage>
</organism>
<dbReference type="EMBL" id="FOFN01000003">
    <property type="protein sequence ID" value="SEQ80307.1"/>
    <property type="molecule type" value="Genomic_DNA"/>
</dbReference>
<gene>
    <name evidence="2" type="ORF">SAMN05421824_2350</name>
</gene>
<evidence type="ECO:0000259" key="1">
    <source>
        <dbReference type="Pfam" id="PF06902"/>
    </source>
</evidence>
<evidence type="ECO:0000313" key="2">
    <source>
        <dbReference type="EMBL" id="SEQ80307.1"/>
    </source>
</evidence>
<dbReference type="Pfam" id="PF06902">
    <property type="entry name" value="Fer4_19"/>
    <property type="match status" value="1"/>
</dbReference>
<feature type="domain" description="Divergent 4Fe-4S mono-cluster" evidence="1">
    <location>
        <begin position="9"/>
        <end position="70"/>
    </location>
</feature>
<protein>
    <submittedName>
        <fullName evidence="2">Uncharacterized Fe-S cluster protein YjdI</fullName>
    </submittedName>
</protein>
<dbReference type="STRING" id="419940.SAMN05421824_2350"/>
<proteinExistence type="predicted"/>
<dbReference type="RefSeq" id="WP_092579753.1">
    <property type="nucleotide sequence ID" value="NZ_FOFN01000003.1"/>
</dbReference>
<dbReference type="AlphaFoldDB" id="A0A1H9J0P1"/>
<keyword evidence="3" id="KW-1185">Reference proteome</keyword>
<sequence>MKIESKEFSNEDITVTYDPCICTLSGKCAKELSNVFSDTIIPWINLDDGKTKDIIKQIKKCPSGALQFYKKNQKQAV</sequence>
<reference evidence="2 3" key="1">
    <citation type="submission" date="2016-10" db="EMBL/GenBank/DDBJ databases">
        <authorList>
            <person name="de Groot N.N."/>
        </authorList>
    </citation>
    <scope>NUCLEOTIDE SEQUENCE [LARGE SCALE GENOMIC DNA]</scope>
    <source>
        <strain evidence="2 3">DSM 21035</strain>
    </source>
</reference>
<accession>A0A1H9J0P1</accession>
<dbReference type="OrthoDB" id="9795032at2"/>
<evidence type="ECO:0000313" key="3">
    <source>
        <dbReference type="Proteomes" id="UP000198999"/>
    </source>
</evidence>
<name>A0A1H9J0P1_9FLAO</name>
<dbReference type="InterPro" id="IPR010693">
    <property type="entry name" value="Divergent_4Fe-4S_mono-cluster"/>
</dbReference>